<protein>
    <recommendedName>
        <fullName evidence="5">2-oxoglutarate-dependent ethylene/succinate-forming enzyme</fullName>
        <ecNumber evidence="4">1.13.12.19</ecNumber>
        <ecNumber evidence="3">1.14.20.7</ecNumber>
    </recommendedName>
    <alternativeName>
        <fullName evidence="7">2-oxoglutarate dioxygenase (ethylene-forming)</fullName>
    </alternativeName>
    <alternativeName>
        <fullName evidence="8">2-oxoglutarate/L-arginine monooxygenase/decarboxylase (succinate-forming)</fullName>
    </alternativeName>
</protein>
<name>A0A2A7UWH2_COMTR</name>
<gene>
    <name evidence="13" type="ORF">CRM82_14620</name>
</gene>
<evidence type="ECO:0000256" key="4">
    <source>
        <dbReference type="ARBA" id="ARBA00012531"/>
    </source>
</evidence>
<evidence type="ECO:0000256" key="8">
    <source>
        <dbReference type="ARBA" id="ARBA00031282"/>
    </source>
</evidence>
<keyword evidence="14" id="KW-1185">Reference proteome</keyword>
<dbReference type="InterPro" id="IPR044861">
    <property type="entry name" value="IPNS-like_FE2OG_OXY"/>
</dbReference>
<evidence type="ECO:0000313" key="13">
    <source>
        <dbReference type="EMBL" id="PEH89665.1"/>
    </source>
</evidence>
<keyword evidence="11" id="KW-0560">Oxidoreductase</keyword>
<evidence type="ECO:0000256" key="10">
    <source>
        <dbReference type="ARBA" id="ARBA00049359"/>
    </source>
</evidence>
<dbReference type="PANTHER" id="PTHR47990">
    <property type="entry name" value="2-OXOGLUTARATE (2OG) AND FE(II)-DEPENDENT OXYGENASE SUPERFAMILY PROTEIN-RELATED"/>
    <property type="match status" value="1"/>
</dbReference>
<comment type="catalytic activity">
    <reaction evidence="9">
        <text>2-oxoglutarate + O2 + 2 H(+) = ethene + 3 CO2 + H2O</text>
        <dbReference type="Rhea" id="RHEA:31523"/>
        <dbReference type="ChEBI" id="CHEBI:15377"/>
        <dbReference type="ChEBI" id="CHEBI:15378"/>
        <dbReference type="ChEBI" id="CHEBI:15379"/>
        <dbReference type="ChEBI" id="CHEBI:16526"/>
        <dbReference type="ChEBI" id="CHEBI:16810"/>
        <dbReference type="ChEBI" id="CHEBI:18153"/>
        <dbReference type="EC" id="1.13.12.19"/>
    </reaction>
</comment>
<dbReference type="RefSeq" id="WP_066532705.1">
    <property type="nucleotide sequence ID" value="NZ_PDEA01000001.1"/>
</dbReference>
<evidence type="ECO:0000259" key="12">
    <source>
        <dbReference type="PROSITE" id="PS51471"/>
    </source>
</evidence>
<evidence type="ECO:0000256" key="3">
    <source>
        <dbReference type="ARBA" id="ARBA00012293"/>
    </source>
</evidence>
<dbReference type="STRING" id="1219032.GCA_001515545_00281"/>
<comment type="similarity">
    <text evidence="11">Belongs to the iron/ascorbate-dependent oxidoreductase family.</text>
</comment>
<dbReference type="InterPro" id="IPR005123">
    <property type="entry name" value="Oxoglu/Fe-dep_dioxygenase_dom"/>
</dbReference>
<dbReference type="EC" id="1.14.20.7" evidence="3"/>
<sequence length="335" mass="36553">MGIPILDLTDALHPGAPRSAEVAAQLRQAAMGSGFFYVRHHGIAAEVVQQQFALARQLFEAVPEATRERLSIHHSPTQRGYEQLGAQTLDLSARPDVKESFYCGMAYPDDHPYVQAGYQTYGGNQWPPELPQAPAQCEAYIQALLALSRRLMQLLALSLALPEDYFDATSASPMLSLRMLRYPAHPADADAQTFGAGAHTDWGALTILAQDMHGGLEVCMPDGSWVPATPVADCFVVNLGDMIPRWTNGLYHSNPHRVRNTRSGGQPRFSIPFFYEPDFMARIEAVPGTVPAGEAPRFAPCTAGEHLSEMYRRTYQLKTKTPAGTDTGVGAEVAA</sequence>
<dbReference type="GO" id="GO:0046872">
    <property type="term" value="F:metal ion binding"/>
    <property type="evidence" value="ECO:0007669"/>
    <property type="project" value="UniProtKB-KW"/>
</dbReference>
<keyword evidence="11" id="KW-0479">Metal-binding</keyword>
<dbReference type="PRINTS" id="PR00682">
    <property type="entry name" value="IPNSYNTHASE"/>
</dbReference>
<comment type="catalytic activity">
    <reaction evidence="10">
        <text>L-arginine + 2-oxoglutarate + O2 = guanidine + L-glutamate 5-semialdehyde + succinate + CO2</text>
        <dbReference type="Rhea" id="RHEA:31535"/>
        <dbReference type="ChEBI" id="CHEBI:15379"/>
        <dbReference type="ChEBI" id="CHEBI:16526"/>
        <dbReference type="ChEBI" id="CHEBI:16810"/>
        <dbReference type="ChEBI" id="CHEBI:30031"/>
        <dbReference type="ChEBI" id="CHEBI:30087"/>
        <dbReference type="ChEBI" id="CHEBI:32682"/>
        <dbReference type="ChEBI" id="CHEBI:58066"/>
        <dbReference type="EC" id="1.14.20.7"/>
    </reaction>
</comment>
<comment type="caution">
    <text evidence="13">The sequence shown here is derived from an EMBL/GenBank/DDBJ whole genome shotgun (WGS) entry which is preliminary data.</text>
</comment>
<comment type="pathway">
    <text evidence="2">Alkene biosynthesis; ethylene biosynthesis via 2-oxoglutarate.</text>
</comment>
<dbReference type="InterPro" id="IPR026992">
    <property type="entry name" value="DIOX_N"/>
</dbReference>
<dbReference type="GO" id="GO:0009693">
    <property type="term" value="P:ethylene biosynthetic process"/>
    <property type="evidence" value="ECO:0007669"/>
    <property type="project" value="UniProtKB-KW"/>
</dbReference>
<keyword evidence="11" id="KW-0408">Iron</keyword>
<dbReference type="InterPro" id="IPR050231">
    <property type="entry name" value="Iron_ascorbate_oxido_reductase"/>
</dbReference>
<dbReference type="InterPro" id="IPR027443">
    <property type="entry name" value="IPNS-like_sf"/>
</dbReference>
<accession>A0A2A7UWH2</accession>
<dbReference type="GeneID" id="80801856"/>
<dbReference type="SUPFAM" id="SSF51197">
    <property type="entry name" value="Clavaminate synthase-like"/>
    <property type="match status" value="1"/>
</dbReference>
<dbReference type="AlphaFoldDB" id="A0A2A7UWH2"/>
<dbReference type="Proteomes" id="UP000220246">
    <property type="component" value="Unassembled WGS sequence"/>
</dbReference>
<evidence type="ECO:0000256" key="2">
    <source>
        <dbReference type="ARBA" id="ARBA00004767"/>
    </source>
</evidence>
<comment type="cofactor">
    <cofactor evidence="1">
        <name>Fe(2+)</name>
        <dbReference type="ChEBI" id="CHEBI:29033"/>
    </cofactor>
</comment>
<dbReference type="OrthoDB" id="21825at2"/>
<feature type="domain" description="Fe2OG dioxygenase" evidence="12">
    <location>
        <begin position="170"/>
        <end position="277"/>
    </location>
</feature>
<evidence type="ECO:0000256" key="7">
    <source>
        <dbReference type="ARBA" id="ARBA00031011"/>
    </source>
</evidence>
<evidence type="ECO:0000256" key="1">
    <source>
        <dbReference type="ARBA" id="ARBA00001954"/>
    </source>
</evidence>
<evidence type="ECO:0000256" key="5">
    <source>
        <dbReference type="ARBA" id="ARBA00019045"/>
    </source>
</evidence>
<organism evidence="13 14">
    <name type="scientific">Comamonas terrigena</name>
    <dbReference type="NCBI Taxonomy" id="32013"/>
    <lineage>
        <taxon>Bacteria</taxon>
        <taxon>Pseudomonadati</taxon>
        <taxon>Pseudomonadota</taxon>
        <taxon>Betaproteobacteria</taxon>
        <taxon>Burkholderiales</taxon>
        <taxon>Comamonadaceae</taxon>
        <taxon>Comamonas</taxon>
    </lineage>
</organism>
<dbReference type="Gene3D" id="2.60.120.330">
    <property type="entry name" value="B-lactam Antibiotic, Isopenicillin N Synthase, Chain"/>
    <property type="match status" value="1"/>
</dbReference>
<evidence type="ECO:0000313" key="14">
    <source>
        <dbReference type="Proteomes" id="UP000220246"/>
    </source>
</evidence>
<dbReference type="EMBL" id="PDEA01000001">
    <property type="protein sequence ID" value="PEH89665.1"/>
    <property type="molecule type" value="Genomic_DNA"/>
</dbReference>
<dbReference type="Pfam" id="PF14226">
    <property type="entry name" value="DIOX_N"/>
    <property type="match status" value="1"/>
</dbReference>
<proteinExistence type="inferred from homology"/>
<evidence type="ECO:0000256" key="11">
    <source>
        <dbReference type="RuleBase" id="RU003682"/>
    </source>
</evidence>
<dbReference type="EC" id="1.13.12.19" evidence="4"/>
<dbReference type="Pfam" id="PF03171">
    <property type="entry name" value="2OG-FeII_Oxy"/>
    <property type="match status" value="1"/>
</dbReference>
<dbReference type="GO" id="GO:0102276">
    <property type="term" value="F:2-oxoglutarate oxygenase/decarboxylase (ethylene-forming) activity"/>
    <property type="evidence" value="ECO:0007669"/>
    <property type="project" value="UniProtKB-EC"/>
</dbReference>
<reference evidence="14" key="1">
    <citation type="submission" date="2017-09" db="EMBL/GenBank/DDBJ databases">
        <title>FDA dAtabase for Regulatory Grade micrObial Sequences (FDA-ARGOS): Supporting development and validation of Infectious Disease Dx tests.</title>
        <authorList>
            <person name="Minogue T."/>
            <person name="Wolcott M."/>
            <person name="Wasieloski L."/>
            <person name="Aguilar W."/>
            <person name="Moore D."/>
            <person name="Tallon L."/>
            <person name="Sadzewicz L."/>
            <person name="Ott S."/>
            <person name="Zhao X."/>
            <person name="Nagaraj S."/>
            <person name="Vavikolanu K."/>
            <person name="Aluvathingal J."/>
            <person name="Nadendla S."/>
            <person name="Sichtig H."/>
        </authorList>
    </citation>
    <scope>NUCLEOTIDE SEQUENCE [LARGE SCALE GENOMIC DNA]</scope>
    <source>
        <strain evidence="14">FDAARGOS_394</strain>
    </source>
</reference>
<evidence type="ECO:0000256" key="6">
    <source>
        <dbReference type="ARBA" id="ARBA00022666"/>
    </source>
</evidence>
<evidence type="ECO:0000256" key="9">
    <source>
        <dbReference type="ARBA" id="ARBA00047725"/>
    </source>
</evidence>
<dbReference type="PROSITE" id="PS51471">
    <property type="entry name" value="FE2OG_OXY"/>
    <property type="match status" value="1"/>
</dbReference>
<keyword evidence="6" id="KW-0266">Ethylene biosynthesis</keyword>